<dbReference type="EMBL" id="CAJPDQ010000004">
    <property type="protein sequence ID" value="CAF9908116.1"/>
    <property type="molecule type" value="Genomic_DNA"/>
</dbReference>
<evidence type="ECO:0000313" key="7">
    <source>
        <dbReference type="Proteomes" id="UP000664169"/>
    </source>
</evidence>
<evidence type="ECO:0000313" key="6">
    <source>
        <dbReference type="EMBL" id="CAF9908116.1"/>
    </source>
</evidence>
<dbReference type="PANTHER" id="PTHR13608">
    <property type="entry name" value="ARMADILLO-LIKE HELICAL DOMAIN-CONTAINING PROTEIN 3"/>
    <property type="match status" value="1"/>
</dbReference>
<sequence length="629" mass="70697">MEVSPLVQDVRPPTFQPKVTQLYEELFQYDDTIHSDGFWTELFLLRPDKTSFSKRLENVSADQFLHHQHEAQELFTQALAHIKANKLPSDEIALDTLTVFLAGVLSKRYTNPSSDIIEVLVGLERVDIVFTDFANVLESLIRNGRSLNIRRKAIEVALSLTSGAYQTSLVSYFTHKDLFPALMKYIQDIDDPAKAFEPFTLLGLLANYNKFEFLNPYRLRLEDFVNEAVIEKIATGLAATCTSIQQSYIGVIDDMPPDTSWSLANTLSYIGLGVLAPIKAINPIAVSEDHKERFGVLPGPEIAVLLAVYDFVSANKFFTSSLLQSSGKKDPPFAAFLSMISYLLHHAYRSSRATLYGVLCLITLRIIIEDPTACKRLCDPNISVSIQLCRQRPPTLPPAPQARSFAAHILDICIDTINHNLRRRLDLTLYAASLRLIHRILCCLAQNHNHLPYHWSLLWQSLLSLTKFLQTYAQDIISQPVDIQQLTTPLFKSLTIAVAAGNAFLQDPSSYDDLFYKLVESAPVLEAIKKSFSIKPEGSATSVPIDVLIQTAKHFHAILEQEKGVGRLRNMVSSRDVHRVIRDGYESLEVPDLVGMGVEDFDLWREGEERGLVKRIGRGCVEDVRRLVG</sequence>
<protein>
    <recommendedName>
        <fullName evidence="5">Armadillo-like helical domain-containing protein</fullName>
    </recommendedName>
</protein>
<feature type="domain" description="Armadillo-like helical" evidence="5">
    <location>
        <begin position="398"/>
        <end position="628"/>
    </location>
</feature>
<name>A0A8H3EK06_9LECA</name>
<organism evidence="6 7">
    <name type="scientific">Gomphillus americanus</name>
    <dbReference type="NCBI Taxonomy" id="1940652"/>
    <lineage>
        <taxon>Eukaryota</taxon>
        <taxon>Fungi</taxon>
        <taxon>Dikarya</taxon>
        <taxon>Ascomycota</taxon>
        <taxon>Pezizomycotina</taxon>
        <taxon>Lecanoromycetes</taxon>
        <taxon>OSLEUM clade</taxon>
        <taxon>Ostropomycetidae</taxon>
        <taxon>Ostropales</taxon>
        <taxon>Graphidaceae</taxon>
        <taxon>Gomphilloideae</taxon>
        <taxon>Gomphillus</taxon>
    </lineage>
</organism>
<dbReference type="GO" id="GO:0016020">
    <property type="term" value="C:membrane"/>
    <property type="evidence" value="ECO:0007669"/>
    <property type="project" value="UniProtKB-SubCell"/>
</dbReference>
<dbReference type="SMART" id="SM01158">
    <property type="entry name" value="DUF1741"/>
    <property type="match status" value="1"/>
</dbReference>
<accession>A0A8H3EK06</accession>
<keyword evidence="3" id="KW-1133">Transmembrane helix</keyword>
<comment type="subcellular location">
    <subcellularLocation>
        <location evidence="1">Membrane</location>
    </subcellularLocation>
</comment>
<dbReference type="InterPro" id="IPR013636">
    <property type="entry name" value="ARMH3_C"/>
</dbReference>
<comment type="caution">
    <text evidence="6">The sequence shown here is derived from an EMBL/GenBank/DDBJ whole genome shotgun (WGS) entry which is preliminary data.</text>
</comment>
<evidence type="ECO:0000256" key="2">
    <source>
        <dbReference type="ARBA" id="ARBA00022692"/>
    </source>
</evidence>
<dbReference type="Pfam" id="PF08427">
    <property type="entry name" value="ARMH3_C"/>
    <property type="match status" value="1"/>
</dbReference>
<reference evidence="6" key="1">
    <citation type="submission" date="2021-03" db="EMBL/GenBank/DDBJ databases">
        <authorList>
            <person name="Tagirdzhanova G."/>
        </authorList>
    </citation>
    <scope>NUCLEOTIDE SEQUENCE</scope>
</reference>
<evidence type="ECO:0000256" key="4">
    <source>
        <dbReference type="ARBA" id="ARBA00023136"/>
    </source>
</evidence>
<evidence type="ECO:0000256" key="1">
    <source>
        <dbReference type="ARBA" id="ARBA00004370"/>
    </source>
</evidence>
<gene>
    <name evidence="6" type="ORF">GOMPHAMPRED_006073</name>
</gene>
<dbReference type="GO" id="GO:0005829">
    <property type="term" value="C:cytosol"/>
    <property type="evidence" value="ECO:0007669"/>
    <property type="project" value="TreeGrafter"/>
</dbReference>
<dbReference type="AlphaFoldDB" id="A0A8H3EK06"/>
<dbReference type="Proteomes" id="UP000664169">
    <property type="component" value="Unassembled WGS sequence"/>
</dbReference>
<evidence type="ECO:0000259" key="5">
    <source>
        <dbReference type="SMART" id="SM01158"/>
    </source>
</evidence>
<dbReference type="InterPro" id="IPR039868">
    <property type="entry name" value="ARMD3-like"/>
</dbReference>
<keyword evidence="2" id="KW-0812">Transmembrane</keyword>
<keyword evidence="7" id="KW-1185">Reference proteome</keyword>
<proteinExistence type="predicted"/>
<evidence type="ECO:0000256" key="3">
    <source>
        <dbReference type="ARBA" id="ARBA00022989"/>
    </source>
</evidence>
<dbReference type="PANTHER" id="PTHR13608:SF3">
    <property type="entry name" value="ARMADILLO-LIKE HELICAL DOMAIN-CONTAINING PROTEIN 3"/>
    <property type="match status" value="1"/>
</dbReference>
<keyword evidence="4" id="KW-0472">Membrane</keyword>
<dbReference type="OrthoDB" id="2012278at2759"/>